<dbReference type="PANTHER" id="PTHR43479">
    <property type="entry name" value="ACREF/ENVCD OPERON REPRESSOR-RELATED"/>
    <property type="match status" value="1"/>
</dbReference>
<evidence type="ECO:0000256" key="2">
    <source>
        <dbReference type="PROSITE-ProRule" id="PRU00335"/>
    </source>
</evidence>
<gene>
    <name evidence="4" type="ORF">SAMN05660461_5126</name>
</gene>
<keyword evidence="5" id="KW-1185">Reference proteome</keyword>
<protein>
    <submittedName>
        <fullName evidence="4">Transcriptional regulator, TetR family</fullName>
    </submittedName>
</protein>
<dbReference type="Pfam" id="PF00440">
    <property type="entry name" value="TetR_N"/>
    <property type="match status" value="1"/>
</dbReference>
<accession>A0A1T5P9G5</accession>
<dbReference type="InterPro" id="IPR050624">
    <property type="entry name" value="HTH-type_Tx_Regulator"/>
</dbReference>
<feature type="DNA-binding region" description="H-T-H motif" evidence="2">
    <location>
        <begin position="25"/>
        <end position="44"/>
    </location>
</feature>
<dbReference type="SUPFAM" id="SSF46689">
    <property type="entry name" value="Homeodomain-like"/>
    <property type="match status" value="1"/>
</dbReference>
<dbReference type="AlphaFoldDB" id="A0A1T5P9G5"/>
<reference evidence="4 5" key="1">
    <citation type="submission" date="2017-02" db="EMBL/GenBank/DDBJ databases">
        <authorList>
            <person name="Peterson S.W."/>
        </authorList>
    </citation>
    <scope>NUCLEOTIDE SEQUENCE [LARGE SCALE GENOMIC DNA]</scope>
    <source>
        <strain evidence="4 5">DSM 18108</strain>
    </source>
</reference>
<evidence type="ECO:0000313" key="4">
    <source>
        <dbReference type="EMBL" id="SKD09243.1"/>
    </source>
</evidence>
<evidence type="ECO:0000313" key="5">
    <source>
        <dbReference type="Proteomes" id="UP000190166"/>
    </source>
</evidence>
<dbReference type="Proteomes" id="UP000190166">
    <property type="component" value="Unassembled WGS sequence"/>
</dbReference>
<organism evidence="4 5">
    <name type="scientific">Chitinophaga ginsengisegetis</name>
    <dbReference type="NCBI Taxonomy" id="393003"/>
    <lineage>
        <taxon>Bacteria</taxon>
        <taxon>Pseudomonadati</taxon>
        <taxon>Bacteroidota</taxon>
        <taxon>Chitinophagia</taxon>
        <taxon>Chitinophagales</taxon>
        <taxon>Chitinophagaceae</taxon>
        <taxon>Chitinophaga</taxon>
    </lineage>
</organism>
<dbReference type="Gene3D" id="1.10.357.10">
    <property type="entry name" value="Tetracycline Repressor, domain 2"/>
    <property type="match status" value="1"/>
</dbReference>
<dbReference type="EMBL" id="FUZZ01000004">
    <property type="protein sequence ID" value="SKD09243.1"/>
    <property type="molecule type" value="Genomic_DNA"/>
</dbReference>
<dbReference type="PRINTS" id="PR00455">
    <property type="entry name" value="HTHTETR"/>
</dbReference>
<evidence type="ECO:0000256" key="1">
    <source>
        <dbReference type="ARBA" id="ARBA00023125"/>
    </source>
</evidence>
<dbReference type="PROSITE" id="PS50977">
    <property type="entry name" value="HTH_TETR_2"/>
    <property type="match status" value="1"/>
</dbReference>
<dbReference type="InterPro" id="IPR001647">
    <property type="entry name" value="HTH_TetR"/>
</dbReference>
<dbReference type="STRING" id="393003.SAMN05660461_5126"/>
<dbReference type="GO" id="GO:0003677">
    <property type="term" value="F:DNA binding"/>
    <property type="evidence" value="ECO:0007669"/>
    <property type="project" value="UniProtKB-UniRule"/>
</dbReference>
<sequence length="200" mass="23938">MKKEKEKIMATASALFCHSGIRSITVEDIMKNCSMSKRTFYEYFNSKDQLVEFIIEQWTAKSVRYLSLNRYVSVNAISEMSNFFRITENILRRIKPIFFHELRKYYAGSWKKLDQFRDDALIPFLVQNIDRGHKEEIYRSNIDRDLIGEIHFTCLQIILEDIWMPGVNPERVYREMNMIFLHGLVNIKGMKLMDERRDDD</sequence>
<evidence type="ECO:0000259" key="3">
    <source>
        <dbReference type="PROSITE" id="PS50977"/>
    </source>
</evidence>
<dbReference type="RefSeq" id="WP_079472384.1">
    <property type="nucleotide sequence ID" value="NZ_FUZZ01000004.1"/>
</dbReference>
<name>A0A1T5P9G5_9BACT</name>
<keyword evidence="1 2" id="KW-0238">DNA-binding</keyword>
<dbReference type="PANTHER" id="PTHR43479:SF21">
    <property type="entry name" value="TRANSCRIPTIONAL REGULATOR, TETR FAMILY"/>
    <property type="match status" value="1"/>
</dbReference>
<feature type="domain" description="HTH tetR-type" evidence="3">
    <location>
        <begin position="2"/>
        <end position="62"/>
    </location>
</feature>
<dbReference type="InterPro" id="IPR009057">
    <property type="entry name" value="Homeodomain-like_sf"/>
</dbReference>
<proteinExistence type="predicted"/>